<evidence type="ECO:0000256" key="2">
    <source>
        <dbReference type="ARBA" id="ARBA00012438"/>
    </source>
</evidence>
<keyword evidence="10" id="KW-1133">Transmembrane helix</keyword>
<feature type="transmembrane region" description="Helical" evidence="10">
    <location>
        <begin position="121"/>
        <end position="140"/>
    </location>
</feature>
<evidence type="ECO:0000259" key="11">
    <source>
        <dbReference type="Pfam" id="PF07730"/>
    </source>
</evidence>
<organism evidence="12 13">
    <name type="scientific">Actinomadura alba</name>
    <dbReference type="NCBI Taxonomy" id="406431"/>
    <lineage>
        <taxon>Bacteria</taxon>
        <taxon>Bacillati</taxon>
        <taxon>Actinomycetota</taxon>
        <taxon>Actinomycetes</taxon>
        <taxon>Streptosporangiales</taxon>
        <taxon>Thermomonosporaceae</taxon>
        <taxon>Actinomadura</taxon>
    </lineage>
</organism>
<dbReference type="InterPro" id="IPR011712">
    <property type="entry name" value="Sig_transdc_His_kin_sub3_dim/P"/>
</dbReference>
<feature type="transmembrane region" description="Helical" evidence="10">
    <location>
        <begin position="170"/>
        <end position="191"/>
    </location>
</feature>
<comment type="catalytic activity">
    <reaction evidence="1">
        <text>ATP + protein L-histidine = ADP + protein N-phospho-L-histidine.</text>
        <dbReference type="EC" id="2.7.13.3"/>
    </reaction>
</comment>
<evidence type="ECO:0000256" key="1">
    <source>
        <dbReference type="ARBA" id="ARBA00000085"/>
    </source>
</evidence>
<evidence type="ECO:0000313" key="13">
    <source>
        <dbReference type="Proteomes" id="UP000805614"/>
    </source>
</evidence>
<feature type="transmembrane region" description="Helical" evidence="10">
    <location>
        <begin position="82"/>
        <end position="101"/>
    </location>
</feature>
<evidence type="ECO:0000256" key="7">
    <source>
        <dbReference type="ARBA" id="ARBA00022840"/>
    </source>
</evidence>
<evidence type="ECO:0000256" key="5">
    <source>
        <dbReference type="ARBA" id="ARBA00022741"/>
    </source>
</evidence>
<feature type="region of interest" description="Disordered" evidence="9">
    <location>
        <begin position="378"/>
        <end position="398"/>
    </location>
</feature>
<dbReference type="GO" id="GO:0016301">
    <property type="term" value="F:kinase activity"/>
    <property type="evidence" value="ECO:0007669"/>
    <property type="project" value="UniProtKB-KW"/>
</dbReference>
<evidence type="ECO:0000313" key="12">
    <source>
        <dbReference type="EMBL" id="MBC6465612.1"/>
    </source>
</evidence>
<evidence type="ECO:0000256" key="3">
    <source>
        <dbReference type="ARBA" id="ARBA00022553"/>
    </source>
</evidence>
<proteinExistence type="predicted"/>
<name>A0ABR7LMA8_9ACTN</name>
<keyword evidence="5" id="KW-0547">Nucleotide-binding</keyword>
<evidence type="ECO:0000256" key="10">
    <source>
        <dbReference type="SAM" id="Phobius"/>
    </source>
</evidence>
<dbReference type="Proteomes" id="UP000805614">
    <property type="component" value="Unassembled WGS sequence"/>
</dbReference>
<dbReference type="InterPro" id="IPR036890">
    <property type="entry name" value="HATPase_C_sf"/>
</dbReference>
<gene>
    <name evidence="12" type="ORF">HKK74_08905</name>
</gene>
<reference evidence="12 13" key="1">
    <citation type="submission" date="2020-06" db="EMBL/GenBank/DDBJ databases">
        <title>Actinomadura xiongansis sp. nov., isolated from soil of Baiyangdian.</title>
        <authorList>
            <person name="Zhang X."/>
        </authorList>
    </citation>
    <scope>NUCLEOTIDE SEQUENCE [LARGE SCALE GENOMIC DNA]</scope>
    <source>
        <strain evidence="12 13">HBUM206468</strain>
    </source>
</reference>
<dbReference type="PANTHER" id="PTHR24421">
    <property type="entry name" value="NITRATE/NITRITE SENSOR PROTEIN NARX-RELATED"/>
    <property type="match status" value="1"/>
</dbReference>
<evidence type="ECO:0000256" key="4">
    <source>
        <dbReference type="ARBA" id="ARBA00022679"/>
    </source>
</evidence>
<protein>
    <recommendedName>
        <fullName evidence="2">histidine kinase</fullName>
        <ecNumber evidence="2">2.7.13.3</ecNumber>
    </recommendedName>
</protein>
<keyword evidence="8" id="KW-0902">Two-component regulatory system</keyword>
<dbReference type="EMBL" id="JABVEC010000005">
    <property type="protein sequence ID" value="MBC6465612.1"/>
    <property type="molecule type" value="Genomic_DNA"/>
</dbReference>
<dbReference type="SUPFAM" id="SSF55874">
    <property type="entry name" value="ATPase domain of HSP90 chaperone/DNA topoisomerase II/histidine kinase"/>
    <property type="match status" value="1"/>
</dbReference>
<dbReference type="PANTHER" id="PTHR24421:SF10">
    <property type="entry name" value="NITRATE_NITRITE SENSOR PROTEIN NARQ"/>
    <property type="match status" value="1"/>
</dbReference>
<feature type="region of interest" description="Disordered" evidence="9">
    <location>
        <begin position="416"/>
        <end position="436"/>
    </location>
</feature>
<keyword evidence="6 12" id="KW-0418">Kinase</keyword>
<keyword evidence="10" id="KW-0472">Membrane</keyword>
<evidence type="ECO:0000256" key="9">
    <source>
        <dbReference type="SAM" id="MobiDB-lite"/>
    </source>
</evidence>
<evidence type="ECO:0000256" key="8">
    <source>
        <dbReference type="ARBA" id="ARBA00023012"/>
    </source>
</evidence>
<dbReference type="CDD" id="cd16917">
    <property type="entry name" value="HATPase_UhpB-NarQ-NarX-like"/>
    <property type="match status" value="1"/>
</dbReference>
<dbReference type="Gene3D" id="3.30.565.10">
    <property type="entry name" value="Histidine kinase-like ATPase, C-terminal domain"/>
    <property type="match status" value="1"/>
</dbReference>
<feature type="transmembrane region" description="Helical" evidence="10">
    <location>
        <begin position="147"/>
        <end position="164"/>
    </location>
</feature>
<feature type="domain" description="Signal transduction histidine kinase subgroup 3 dimerisation and phosphoacceptor" evidence="11">
    <location>
        <begin position="223"/>
        <end position="288"/>
    </location>
</feature>
<sequence>MSGRLRRRARPCRPFGRSWRPLGGPSLLPRRDTGGDGSPYDRGVLAVWVERAAVGRFSPARVALLTALAVGDLALLHHPGTAWDWGLVLTGFLLLLSASVWPLPALLGLSALLGTAGATEAGVVMPVKVMCGIALFELAVRRSGRQLSAGGCALAIAIAAEWVGRAPAEVAPVLFRVGTVMGVPLLVGAYIRSIRESARKAREKAADEERRRLSQTRAVRAAERTAIARELHDLVAHHVSSMVLRVGVARHVLPDSDPRVAEVLRDLHTSGTAALADLRRLVGVLRDPASVHDSPPLIDPGALPAALSAVVENGRKTGLTVDASIDPAVARLDTLRGFTVLRLTQEGMANVAKHAGPSAHARLSVRVESGTVTLRLDNDVDAGHRAGSTTQGGSGHGLTGMLERVELLGGRLAAGPSRSGWSLSAELPALAPEPQP</sequence>
<keyword evidence="13" id="KW-1185">Reference proteome</keyword>
<keyword evidence="10" id="KW-0812">Transmembrane</keyword>
<evidence type="ECO:0000256" key="6">
    <source>
        <dbReference type="ARBA" id="ARBA00022777"/>
    </source>
</evidence>
<accession>A0ABR7LMA8</accession>
<keyword evidence="4" id="KW-0808">Transferase</keyword>
<keyword evidence="7" id="KW-0067">ATP-binding</keyword>
<comment type="caution">
    <text evidence="12">The sequence shown here is derived from an EMBL/GenBank/DDBJ whole genome shotgun (WGS) entry which is preliminary data.</text>
</comment>
<dbReference type="InterPro" id="IPR050482">
    <property type="entry name" value="Sensor_HK_TwoCompSys"/>
</dbReference>
<dbReference type="EC" id="2.7.13.3" evidence="2"/>
<dbReference type="Pfam" id="PF07730">
    <property type="entry name" value="HisKA_3"/>
    <property type="match status" value="1"/>
</dbReference>
<keyword evidence="3" id="KW-0597">Phosphoprotein</keyword>
<dbReference type="Gene3D" id="1.20.5.1930">
    <property type="match status" value="1"/>
</dbReference>